<protein>
    <submittedName>
        <fullName evidence="7">4,5-DOPA dioxygenase extradiol</fullName>
    </submittedName>
</protein>
<evidence type="ECO:0000256" key="4">
    <source>
        <dbReference type="ARBA" id="ARBA00022833"/>
    </source>
</evidence>
<reference evidence="8" key="1">
    <citation type="submission" date="2017-06" db="EMBL/GenBank/DDBJ databases">
        <authorList>
            <person name="Varghese N."/>
            <person name="Submissions S."/>
        </authorList>
    </citation>
    <scope>NUCLEOTIDE SEQUENCE [LARGE SCALE GENOMIC DNA]</scope>
    <source>
        <strain evidence="8">Ca-68</strain>
    </source>
</reference>
<dbReference type="GO" id="GO:0016702">
    <property type="term" value="F:oxidoreductase activity, acting on single donors with incorporation of molecular oxygen, incorporation of two atoms of oxygen"/>
    <property type="evidence" value="ECO:0007669"/>
    <property type="project" value="UniProtKB-ARBA"/>
</dbReference>
<evidence type="ECO:0000256" key="1">
    <source>
        <dbReference type="ARBA" id="ARBA00001947"/>
    </source>
</evidence>
<dbReference type="AlphaFoldDB" id="A0A238Z875"/>
<gene>
    <name evidence="7" type="ORF">SAMN05192560_1104</name>
</gene>
<proteinExistence type="inferred from homology"/>
<dbReference type="InterPro" id="IPR014436">
    <property type="entry name" value="Extradiol_dOase_DODA"/>
</dbReference>
<dbReference type="GO" id="GO:0008198">
    <property type="term" value="F:ferrous iron binding"/>
    <property type="evidence" value="ECO:0007669"/>
    <property type="project" value="InterPro"/>
</dbReference>
<sequence length="255" mass="27690">MTTLFISHGAPNLVLEPGKTGDMLAHLGKTLPRPDAILAVSAHWDTRHPRITTSSKPDTIHDFAGFPAAMYEMQYPAPGATGLADKIAATLASHHIVVEPDATRGLDHGVWVPLMLMYPEADIPVAQLSIQSHLGPQAHYQLGQALAAVQQQNVLLLCSGAITHNLHDFFTADRNADVLDYVPAFSDWMAGRIAANDTAALLDYRRQAPGGVRAHPHEDHLMPLFVAIGAAQGKAIRHQPENTYGILAMDTYVWH</sequence>
<dbReference type="Proteomes" id="UP000198305">
    <property type="component" value="Unassembled WGS sequence"/>
</dbReference>
<evidence type="ECO:0000313" key="8">
    <source>
        <dbReference type="Proteomes" id="UP000198305"/>
    </source>
</evidence>
<dbReference type="PANTHER" id="PTHR30096:SF0">
    <property type="entry name" value="4,5-DOPA DIOXYGENASE EXTRADIOL-LIKE PROTEIN"/>
    <property type="match status" value="1"/>
</dbReference>
<dbReference type="EMBL" id="FZOA01000004">
    <property type="protein sequence ID" value="SNR79259.1"/>
    <property type="molecule type" value="Genomic_DNA"/>
</dbReference>
<dbReference type="GO" id="GO:0008270">
    <property type="term" value="F:zinc ion binding"/>
    <property type="evidence" value="ECO:0007669"/>
    <property type="project" value="InterPro"/>
</dbReference>
<organism evidence="7 8">
    <name type="scientific">Methylobacillus rhizosphaerae</name>
    <dbReference type="NCBI Taxonomy" id="551994"/>
    <lineage>
        <taxon>Bacteria</taxon>
        <taxon>Pseudomonadati</taxon>
        <taxon>Pseudomonadota</taxon>
        <taxon>Betaproteobacteria</taxon>
        <taxon>Nitrosomonadales</taxon>
        <taxon>Methylophilaceae</taxon>
        <taxon>Methylobacillus</taxon>
    </lineage>
</organism>
<evidence type="ECO:0000256" key="2">
    <source>
        <dbReference type="ARBA" id="ARBA00007581"/>
    </source>
</evidence>
<name>A0A238Z875_9PROT</name>
<keyword evidence="7" id="KW-0223">Dioxygenase</keyword>
<feature type="domain" description="Extradiol ring-cleavage dioxygenase class III enzyme subunit B" evidence="6">
    <location>
        <begin position="32"/>
        <end position="249"/>
    </location>
</feature>
<dbReference type="CDD" id="cd07363">
    <property type="entry name" value="45_DOPA_Dioxygenase"/>
    <property type="match status" value="1"/>
</dbReference>
<evidence type="ECO:0000256" key="3">
    <source>
        <dbReference type="ARBA" id="ARBA00022723"/>
    </source>
</evidence>
<keyword evidence="3" id="KW-0479">Metal-binding</keyword>
<accession>A0A238Z875</accession>
<dbReference type="SUPFAM" id="SSF53213">
    <property type="entry name" value="LigB-like"/>
    <property type="match status" value="1"/>
</dbReference>
<comment type="similarity">
    <text evidence="2">Belongs to the DODA-type extradiol aromatic ring-opening dioxygenase family.</text>
</comment>
<evidence type="ECO:0000256" key="5">
    <source>
        <dbReference type="ARBA" id="ARBA00023002"/>
    </source>
</evidence>
<dbReference type="Gene3D" id="3.40.830.10">
    <property type="entry name" value="LigB-like"/>
    <property type="match status" value="1"/>
</dbReference>
<keyword evidence="4" id="KW-0862">Zinc</keyword>
<keyword evidence="8" id="KW-1185">Reference proteome</keyword>
<evidence type="ECO:0000313" key="7">
    <source>
        <dbReference type="EMBL" id="SNR79259.1"/>
    </source>
</evidence>
<dbReference type="PANTHER" id="PTHR30096">
    <property type="entry name" value="4,5-DOPA DIOXYGENASE EXTRADIOL-LIKE PROTEIN"/>
    <property type="match status" value="1"/>
</dbReference>
<evidence type="ECO:0000259" key="6">
    <source>
        <dbReference type="Pfam" id="PF02900"/>
    </source>
</evidence>
<dbReference type="PIRSF" id="PIRSF006157">
    <property type="entry name" value="Doxgns_DODA"/>
    <property type="match status" value="1"/>
</dbReference>
<dbReference type="Pfam" id="PF02900">
    <property type="entry name" value="LigB"/>
    <property type="match status" value="1"/>
</dbReference>
<keyword evidence="5" id="KW-0560">Oxidoreductase</keyword>
<comment type="cofactor">
    <cofactor evidence="1">
        <name>Zn(2+)</name>
        <dbReference type="ChEBI" id="CHEBI:29105"/>
    </cofactor>
</comment>
<dbReference type="RefSeq" id="WP_089375229.1">
    <property type="nucleotide sequence ID" value="NZ_FZOA01000004.1"/>
</dbReference>
<dbReference type="OrthoDB" id="9790889at2"/>
<dbReference type="InterPro" id="IPR004183">
    <property type="entry name" value="Xdiol_dOase_suB"/>
</dbReference>